<feature type="region of interest" description="Disordered" evidence="1">
    <location>
        <begin position="40"/>
        <end position="62"/>
    </location>
</feature>
<dbReference type="AlphaFoldDB" id="A0A6A4FGP3"/>
<dbReference type="EMBL" id="QXFT01000481">
    <property type="protein sequence ID" value="KAE9342753.1"/>
    <property type="molecule type" value="Genomic_DNA"/>
</dbReference>
<dbReference type="PANTHER" id="PTHR13510">
    <property type="entry name" value="FYVE-FINGER-CONTAINING RAB5 EFFECTOR PROTEIN RABENOSYN-5-RELATED"/>
    <property type="match status" value="1"/>
</dbReference>
<dbReference type="InterPro" id="IPR023393">
    <property type="entry name" value="START-like_dom_sf"/>
</dbReference>
<sequence>MLAICSKPFYLLDPHVRTRGALHALHPLCAYVAHSQVHQQGRRDTPASANLSSVADAPANGDTAAMSTSANFPIARVHLPTIALSRLEQRALKRMITRMLQHTVREFDQHTHANGGVVGTSMWKPFGSRDGVRVFREREAGATSAALAFALDKTDVLPRGSTVAPLAPPGVLMTGLMRGKVENVMDAACCKSQQDLALVQSFMHREAVVDCAVLHTIEASTETDPFHFLGIKYVVRKAPAAGTTLMKHRDAVYLEFTGYTETTRGERLGFHLVHSVELAAFPPLTARHSMRTLHSVRYVYRQQSEDEVEVFMQGNLDIPGMAVKPLASPRTSDALFGVAMLIACAEAKRLTQMWRAQQVRNGRQEHRKQQSRRASTALECSMCRRKKKLFGGASLAACELCAQIICSRCNTDKKIFEMDANGILGKFRKVSACKCCVLAASKALSQLEQPQMCIVMSEHMQLGRRRRGASSSGGSGSRSRSNSSCPSASASSEEYSPAPQAHRRGRNEDVASSVSSRSYGLVPVSPMGMNAIKDQQADPQQQQRQLTLREHHRIPLQLSEVRPQHHRDYALRRVASTGSTFTSSNSYRTAPSSDLLARMVELNRVAESTYNTTQQNGIYLSQQMRTRRRT</sequence>
<evidence type="ECO:0000313" key="3">
    <source>
        <dbReference type="EMBL" id="KAE9342753.1"/>
    </source>
</evidence>
<keyword evidence="4" id="KW-1185">Reference proteome</keyword>
<name>A0A6A4FGP3_9STRA</name>
<comment type="caution">
    <text evidence="3">The sequence shown here is derived from an EMBL/GenBank/DDBJ whole genome shotgun (WGS) entry which is preliminary data.</text>
</comment>
<evidence type="ECO:0000313" key="2">
    <source>
        <dbReference type="EMBL" id="KAE9032393.1"/>
    </source>
</evidence>
<dbReference type="OrthoDB" id="114858at2759"/>
<organism evidence="3 4">
    <name type="scientific">Phytophthora rubi</name>
    <dbReference type="NCBI Taxonomy" id="129364"/>
    <lineage>
        <taxon>Eukaryota</taxon>
        <taxon>Sar</taxon>
        <taxon>Stramenopiles</taxon>
        <taxon>Oomycota</taxon>
        <taxon>Peronosporomycetes</taxon>
        <taxon>Peronosporales</taxon>
        <taxon>Peronosporaceae</taxon>
        <taxon>Phytophthora</taxon>
    </lineage>
</organism>
<proteinExistence type="predicted"/>
<dbReference type="InterPro" id="IPR052727">
    <property type="entry name" value="Rab4/Rab5_effector"/>
</dbReference>
<evidence type="ECO:0000313" key="5">
    <source>
        <dbReference type="Proteomes" id="UP000435112"/>
    </source>
</evidence>
<dbReference type="Proteomes" id="UP000434957">
    <property type="component" value="Unassembled WGS sequence"/>
</dbReference>
<dbReference type="PANTHER" id="PTHR13510:SF44">
    <property type="entry name" value="RABENOSYN-5"/>
    <property type="match status" value="1"/>
</dbReference>
<protein>
    <recommendedName>
        <fullName evidence="6">FYVE-type domain-containing protein</fullName>
    </recommendedName>
</protein>
<dbReference type="Gene3D" id="3.30.530.20">
    <property type="match status" value="1"/>
</dbReference>
<evidence type="ECO:0008006" key="6">
    <source>
        <dbReference type="Google" id="ProtNLM"/>
    </source>
</evidence>
<gene>
    <name evidence="2" type="ORF">PR002_g9195</name>
    <name evidence="3" type="ORF">PR003_g9309</name>
</gene>
<feature type="region of interest" description="Disordered" evidence="1">
    <location>
        <begin position="464"/>
        <end position="526"/>
    </location>
</feature>
<evidence type="ECO:0000313" key="4">
    <source>
        <dbReference type="Proteomes" id="UP000434957"/>
    </source>
</evidence>
<evidence type="ECO:0000256" key="1">
    <source>
        <dbReference type="SAM" id="MobiDB-lite"/>
    </source>
</evidence>
<reference evidence="3 4" key="1">
    <citation type="submission" date="2018-08" db="EMBL/GenBank/DDBJ databases">
        <title>Genomic investigation of the strawberry pathogen Phytophthora fragariae indicates pathogenicity is determined by transcriptional variation in three key races.</title>
        <authorList>
            <person name="Adams T.M."/>
            <person name="Armitage A.D."/>
            <person name="Sobczyk M.K."/>
            <person name="Bates H.J."/>
            <person name="Dunwell J.M."/>
            <person name="Nellist C.F."/>
            <person name="Harrison R.J."/>
        </authorList>
    </citation>
    <scope>NUCLEOTIDE SEQUENCE [LARGE SCALE GENOMIC DNA]</scope>
    <source>
        <strain evidence="2 5">SCRP324</strain>
        <strain evidence="3 4">SCRP333</strain>
    </source>
</reference>
<feature type="compositionally biased region" description="Low complexity" evidence="1">
    <location>
        <begin position="477"/>
        <end position="492"/>
    </location>
</feature>
<dbReference type="EMBL" id="QXFU01000485">
    <property type="protein sequence ID" value="KAE9032393.1"/>
    <property type="molecule type" value="Genomic_DNA"/>
</dbReference>
<dbReference type="Proteomes" id="UP000435112">
    <property type="component" value="Unassembled WGS sequence"/>
</dbReference>
<accession>A0A6A4FGP3</accession>